<dbReference type="InterPro" id="IPR057727">
    <property type="entry name" value="WCX_dom"/>
</dbReference>
<dbReference type="InterPro" id="IPR026881">
    <property type="entry name" value="WYL_dom"/>
</dbReference>
<keyword evidence="5" id="KW-1185">Reference proteome</keyword>
<dbReference type="OrthoDB" id="3268930at2"/>
<dbReference type="PANTHER" id="PTHR34580:SF3">
    <property type="entry name" value="PROTEIN PAFB"/>
    <property type="match status" value="1"/>
</dbReference>
<feature type="compositionally biased region" description="Acidic residues" evidence="1">
    <location>
        <begin position="344"/>
        <end position="354"/>
    </location>
</feature>
<feature type="region of interest" description="Disordered" evidence="1">
    <location>
        <begin position="329"/>
        <end position="354"/>
    </location>
</feature>
<gene>
    <name evidence="4" type="ORF">CJ198_01410</name>
</gene>
<feature type="domain" description="WYL" evidence="2">
    <location>
        <begin position="157"/>
        <end position="215"/>
    </location>
</feature>
<evidence type="ECO:0000259" key="3">
    <source>
        <dbReference type="Pfam" id="PF25583"/>
    </source>
</evidence>
<evidence type="ECO:0000313" key="4">
    <source>
        <dbReference type="EMBL" id="PMB99224.1"/>
    </source>
</evidence>
<name>A0A2N6PKM1_9MICO</name>
<protein>
    <submittedName>
        <fullName evidence="4">WYL domain-containing protein</fullName>
    </submittedName>
</protein>
<dbReference type="Pfam" id="PF13280">
    <property type="entry name" value="WYL"/>
    <property type="match status" value="1"/>
</dbReference>
<evidence type="ECO:0000259" key="2">
    <source>
        <dbReference type="Pfam" id="PF13280"/>
    </source>
</evidence>
<reference evidence="4 5" key="1">
    <citation type="submission" date="2017-09" db="EMBL/GenBank/DDBJ databases">
        <title>Bacterial strain isolated from the female urinary microbiota.</title>
        <authorList>
            <person name="Thomas-White K."/>
            <person name="Kumar N."/>
            <person name="Forster S."/>
            <person name="Putonti C."/>
            <person name="Lawley T."/>
            <person name="Wolfe A.J."/>
        </authorList>
    </citation>
    <scope>NUCLEOTIDE SEQUENCE [LARGE SCALE GENOMIC DNA]</scope>
    <source>
        <strain evidence="4 5">UMB0680</strain>
    </source>
</reference>
<sequence length="354" mass="38625">MNQIRQATERLLNLLIALRAASGWVDRDTLRRKISGYHDLSDEAFDRMFSRDKDALRELGIEISTTNWTDIGSTDTVYGYRITNEDYELPAIDFTPAEAAALSVAADWWRSSPAAGQAERARYKLTGLGTELSQPATGPEASVTPSPEFWPGDVATAISATSERLPVRFSYRKPSGETATRTLEPYALLTRGNRVYLMGRDVDREAVRTFRLSRIMGRIRKAPRRSAGDYEIPAGFDAAAHFDPALEAGTRRQAVIAIAPGRAEPLRREGTHTGTTARGWDTFSLEYEDEELCATTLAEFGPSVRVMSPRELAAAHRVHVQATISALTGMVSGESGPGSPAGAGEEDDNGADDT</sequence>
<evidence type="ECO:0000256" key="1">
    <source>
        <dbReference type="SAM" id="MobiDB-lite"/>
    </source>
</evidence>
<evidence type="ECO:0000313" key="5">
    <source>
        <dbReference type="Proteomes" id="UP000235703"/>
    </source>
</evidence>
<proteinExistence type="predicted"/>
<dbReference type="Proteomes" id="UP000235703">
    <property type="component" value="Unassembled WGS sequence"/>
</dbReference>
<feature type="domain" description="WCX" evidence="3">
    <location>
        <begin position="251"/>
        <end position="319"/>
    </location>
</feature>
<comment type="caution">
    <text evidence="4">The sequence shown here is derived from an EMBL/GenBank/DDBJ whole genome shotgun (WGS) entry which is preliminary data.</text>
</comment>
<organism evidence="4 5">
    <name type="scientific">Brevibacterium luteolum</name>
    <dbReference type="NCBI Taxonomy" id="199591"/>
    <lineage>
        <taxon>Bacteria</taxon>
        <taxon>Bacillati</taxon>
        <taxon>Actinomycetota</taxon>
        <taxon>Actinomycetes</taxon>
        <taxon>Micrococcales</taxon>
        <taxon>Brevibacteriaceae</taxon>
        <taxon>Brevibacterium</taxon>
    </lineage>
</organism>
<dbReference type="Pfam" id="PF25583">
    <property type="entry name" value="WCX"/>
    <property type="match status" value="1"/>
</dbReference>
<accession>A0A2N6PKM1</accession>
<dbReference type="AlphaFoldDB" id="A0A2N6PKM1"/>
<dbReference type="RefSeq" id="WP_102160073.1">
    <property type="nucleotide sequence ID" value="NZ_PNFZ01000001.1"/>
</dbReference>
<dbReference type="PANTHER" id="PTHR34580">
    <property type="match status" value="1"/>
</dbReference>
<dbReference type="PROSITE" id="PS52050">
    <property type="entry name" value="WYL"/>
    <property type="match status" value="1"/>
</dbReference>
<dbReference type="InterPro" id="IPR051534">
    <property type="entry name" value="CBASS_pafABC_assoc_protein"/>
</dbReference>
<dbReference type="EMBL" id="PNFZ01000001">
    <property type="protein sequence ID" value="PMB99224.1"/>
    <property type="molecule type" value="Genomic_DNA"/>
</dbReference>